<evidence type="ECO:0000256" key="2">
    <source>
        <dbReference type="ARBA" id="ARBA00003535"/>
    </source>
</evidence>
<dbReference type="InterPro" id="IPR004136">
    <property type="entry name" value="NMO"/>
</dbReference>
<dbReference type="Proteomes" id="UP000216802">
    <property type="component" value="Unassembled WGS sequence"/>
</dbReference>
<keyword evidence="8" id="KW-0560">Oxidoreductase</keyword>
<dbReference type="PANTHER" id="PTHR42747:SF3">
    <property type="entry name" value="NITRONATE MONOOXYGENASE-RELATED"/>
    <property type="match status" value="1"/>
</dbReference>
<keyword evidence="7" id="KW-0288">FMN</keyword>
<dbReference type="GO" id="GO:0009636">
    <property type="term" value="P:response to toxic substance"/>
    <property type="evidence" value="ECO:0007669"/>
    <property type="project" value="UniProtKB-KW"/>
</dbReference>
<dbReference type="GO" id="GO:0018580">
    <property type="term" value="F:nitronate monooxygenase activity"/>
    <property type="evidence" value="ECO:0007669"/>
    <property type="project" value="InterPro"/>
</dbReference>
<gene>
    <name evidence="12" type="ORF">B8W98_13500</name>
</gene>
<comment type="catalytic activity">
    <reaction evidence="11">
        <text>3 propionate 3-nitronate + 3 O2 + H2O = 3 3-oxopropanoate + 2 nitrate + nitrite + H2O2 + 3 H(+)</text>
        <dbReference type="Rhea" id="RHEA:57332"/>
        <dbReference type="ChEBI" id="CHEBI:15377"/>
        <dbReference type="ChEBI" id="CHEBI:15378"/>
        <dbReference type="ChEBI" id="CHEBI:15379"/>
        <dbReference type="ChEBI" id="CHEBI:16240"/>
        <dbReference type="ChEBI" id="CHEBI:16301"/>
        <dbReference type="ChEBI" id="CHEBI:17632"/>
        <dbReference type="ChEBI" id="CHEBI:33190"/>
        <dbReference type="ChEBI" id="CHEBI:136067"/>
    </reaction>
</comment>
<protein>
    <recommendedName>
        <fullName evidence="4">Probable nitronate monooxygenase</fullName>
    </recommendedName>
    <alternativeName>
        <fullName evidence="10">Propionate 3-nitronate monooxygenase</fullName>
    </alternativeName>
</protein>
<evidence type="ECO:0000256" key="10">
    <source>
        <dbReference type="ARBA" id="ARBA00031155"/>
    </source>
</evidence>
<reference evidence="12 13" key="1">
    <citation type="submission" date="2017-04" db="EMBL/GenBank/DDBJ databases">
        <title>Kefir bacterial isolates.</title>
        <authorList>
            <person name="Kim Y."/>
            <person name="Blasche S."/>
            <person name="Patil K.R."/>
        </authorList>
    </citation>
    <scope>NUCLEOTIDE SEQUENCE [LARGE SCALE GENOMIC DNA]</scope>
    <source>
        <strain evidence="12 13">OG2</strain>
    </source>
</reference>
<dbReference type="SUPFAM" id="SSF51412">
    <property type="entry name" value="Inosine monophosphate dehydrogenase (IMPDH)"/>
    <property type="match status" value="1"/>
</dbReference>
<accession>A0A269XDK6</accession>
<dbReference type="InterPro" id="IPR013785">
    <property type="entry name" value="Aldolase_TIM"/>
</dbReference>
<evidence type="ECO:0000256" key="9">
    <source>
        <dbReference type="ARBA" id="ARBA00023033"/>
    </source>
</evidence>
<sequence>MWNDNDMTERLGVRYPIIQAGMAGSTTPQLVATVSEQGGLGTIGAGYFNAEKLEKEIQEVKQLTDKPFGVNLFVPS</sequence>
<evidence type="ECO:0000256" key="6">
    <source>
        <dbReference type="ARBA" id="ARBA00022630"/>
    </source>
</evidence>
<evidence type="ECO:0000256" key="3">
    <source>
        <dbReference type="ARBA" id="ARBA00009881"/>
    </source>
</evidence>
<dbReference type="EMBL" id="NCXI01000529">
    <property type="protein sequence ID" value="PAK71442.1"/>
    <property type="molecule type" value="Genomic_DNA"/>
</dbReference>
<evidence type="ECO:0000256" key="11">
    <source>
        <dbReference type="ARBA" id="ARBA00049401"/>
    </source>
</evidence>
<evidence type="ECO:0000313" key="13">
    <source>
        <dbReference type="Proteomes" id="UP000216802"/>
    </source>
</evidence>
<dbReference type="PANTHER" id="PTHR42747">
    <property type="entry name" value="NITRONATE MONOOXYGENASE-RELATED"/>
    <property type="match status" value="1"/>
</dbReference>
<comment type="similarity">
    <text evidence="3">Belongs to the nitronate monooxygenase family. NMO class I subfamily.</text>
</comment>
<comment type="function">
    <text evidence="2">Nitronate monooxygenase that uses molecular oxygen to catalyze the oxidative denitrification of alkyl nitronates. Acts on propionate 3-nitronate (P3N), the presumed physiological substrate. Probably functions in the detoxification of P3N, a metabolic poison produced by plants and fungi as a defense mechanism.</text>
</comment>
<comment type="cofactor">
    <cofactor evidence="1">
        <name>FMN</name>
        <dbReference type="ChEBI" id="CHEBI:58210"/>
    </cofactor>
</comment>
<evidence type="ECO:0000313" key="12">
    <source>
        <dbReference type="EMBL" id="PAK71442.1"/>
    </source>
</evidence>
<keyword evidence="6" id="KW-0285">Flavoprotein</keyword>
<proteinExistence type="inferred from homology"/>
<evidence type="ECO:0000256" key="8">
    <source>
        <dbReference type="ARBA" id="ARBA00023002"/>
    </source>
</evidence>
<name>A0A269XDK6_9LACO</name>
<dbReference type="Gene3D" id="3.20.20.70">
    <property type="entry name" value="Aldolase class I"/>
    <property type="match status" value="1"/>
</dbReference>
<evidence type="ECO:0000256" key="1">
    <source>
        <dbReference type="ARBA" id="ARBA00001917"/>
    </source>
</evidence>
<dbReference type="Pfam" id="PF03060">
    <property type="entry name" value="NMO"/>
    <property type="match status" value="1"/>
</dbReference>
<keyword evidence="5" id="KW-0216">Detoxification</keyword>
<dbReference type="CDD" id="cd04730">
    <property type="entry name" value="NPD_like"/>
    <property type="match status" value="1"/>
</dbReference>
<dbReference type="AlphaFoldDB" id="A0A269XDK6"/>
<evidence type="ECO:0000256" key="5">
    <source>
        <dbReference type="ARBA" id="ARBA00022575"/>
    </source>
</evidence>
<keyword evidence="9 12" id="KW-0503">Monooxygenase</keyword>
<comment type="caution">
    <text evidence="12">The sequence shown here is derived from an EMBL/GenBank/DDBJ whole genome shotgun (WGS) entry which is preliminary data.</text>
</comment>
<evidence type="ECO:0000256" key="4">
    <source>
        <dbReference type="ARBA" id="ARBA00013457"/>
    </source>
</evidence>
<evidence type="ECO:0000256" key="7">
    <source>
        <dbReference type="ARBA" id="ARBA00022643"/>
    </source>
</evidence>
<feature type="non-terminal residue" evidence="12">
    <location>
        <position position="76"/>
    </location>
</feature>
<organism evidence="12 13">
    <name type="scientific">Lentilactobacillus parakefiri</name>
    <dbReference type="NCBI Taxonomy" id="152332"/>
    <lineage>
        <taxon>Bacteria</taxon>
        <taxon>Bacillati</taxon>
        <taxon>Bacillota</taxon>
        <taxon>Bacilli</taxon>
        <taxon>Lactobacillales</taxon>
        <taxon>Lactobacillaceae</taxon>
        <taxon>Lentilactobacillus</taxon>
    </lineage>
</organism>